<name>A0ABU0UQ68_9HYPH</name>
<reference evidence="2 3" key="1">
    <citation type="submission" date="2023-07" db="EMBL/GenBank/DDBJ databases">
        <title>Functional and genomic diversity of the sorghum phyllosphere microbiome.</title>
        <authorList>
            <person name="Shade A."/>
        </authorList>
    </citation>
    <scope>NUCLEOTIDE SEQUENCE [LARGE SCALE GENOMIC DNA]</scope>
    <source>
        <strain evidence="2 3">SORGH_AS_1126</strain>
    </source>
</reference>
<gene>
    <name evidence="2" type="ORF">QE408_004139</name>
</gene>
<keyword evidence="3" id="KW-1185">Reference proteome</keyword>
<evidence type="ECO:0008006" key="4">
    <source>
        <dbReference type="Google" id="ProtNLM"/>
    </source>
</evidence>
<accession>A0ABU0UQ68</accession>
<evidence type="ECO:0000313" key="3">
    <source>
        <dbReference type="Proteomes" id="UP001224781"/>
    </source>
</evidence>
<organism evidence="2 3">
    <name type="scientific">Agrobacterium larrymoorei</name>
    <dbReference type="NCBI Taxonomy" id="160699"/>
    <lineage>
        <taxon>Bacteria</taxon>
        <taxon>Pseudomonadati</taxon>
        <taxon>Pseudomonadota</taxon>
        <taxon>Alphaproteobacteria</taxon>
        <taxon>Hyphomicrobiales</taxon>
        <taxon>Rhizobiaceae</taxon>
        <taxon>Rhizobium/Agrobacterium group</taxon>
        <taxon>Agrobacterium</taxon>
    </lineage>
</organism>
<dbReference type="EMBL" id="JAUTBL010000002">
    <property type="protein sequence ID" value="MDQ1186996.1"/>
    <property type="molecule type" value="Genomic_DNA"/>
</dbReference>
<sequence length="270" mass="29712">MAMDCATVEDKWQLSNSMIEAMQTRQTNAATNEKPVIFQSILSEKAVLLRTAQTAFALAFLACLPTTTRAETELWGQVGEWSVFNDRRATHGCSMYRSFGTDASITLGVLPLEEARGVYFSVTHNKWTVLKPSRNLDVRLQFGSSAPIKAKADFMDDSHMLFIVVPQDTQLFEEFAKNKVLHVKPVSGAAIALKFDRAAEAISAMLDCLAMVTEDLKSSPEEFGNPFAKTPETETPDDPFAKPPAESTTEDPFAKPPATRATDDPFAPKP</sequence>
<feature type="region of interest" description="Disordered" evidence="1">
    <location>
        <begin position="219"/>
        <end position="270"/>
    </location>
</feature>
<dbReference type="Proteomes" id="UP001224781">
    <property type="component" value="Unassembled WGS sequence"/>
</dbReference>
<protein>
    <recommendedName>
        <fullName evidence="4">Invasion associated locus B family protein</fullName>
    </recommendedName>
</protein>
<evidence type="ECO:0000256" key="1">
    <source>
        <dbReference type="SAM" id="MobiDB-lite"/>
    </source>
</evidence>
<evidence type="ECO:0000313" key="2">
    <source>
        <dbReference type="EMBL" id="MDQ1186996.1"/>
    </source>
</evidence>
<proteinExistence type="predicted"/>
<dbReference type="RefSeq" id="WP_306934322.1">
    <property type="nucleotide sequence ID" value="NZ_JAUTBL010000002.1"/>
</dbReference>
<comment type="caution">
    <text evidence="2">The sequence shown here is derived from an EMBL/GenBank/DDBJ whole genome shotgun (WGS) entry which is preliminary data.</text>
</comment>